<proteinExistence type="predicted"/>
<dbReference type="Pfam" id="PF04296">
    <property type="entry name" value="YlxR"/>
    <property type="match status" value="1"/>
</dbReference>
<dbReference type="Proteomes" id="UP000241434">
    <property type="component" value="Unassembled WGS sequence"/>
</dbReference>
<protein>
    <submittedName>
        <fullName evidence="2">Nucleic-acid-binding protein implicated in transcription termination</fullName>
    </submittedName>
</protein>
<comment type="caution">
    <text evidence="2">The sequence shown here is derived from an EMBL/GenBank/DDBJ whole genome shotgun (WGS) entry which is preliminary data.</text>
</comment>
<dbReference type="AlphaFoldDB" id="A0A2P7Q164"/>
<dbReference type="InterPro" id="IPR035931">
    <property type="entry name" value="YlxR-like_sf"/>
</dbReference>
<feature type="domain" description="YlxR" evidence="1">
    <location>
        <begin position="10"/>
        <end position="83"/>
    </location>
</feature>
<evidence type="ECO:0000313" key="3">
    <source>
        <dbReference type="Proteomes" id="UP000241434"/>
    </source>
</evidence>
<dbReference type="OrthoDB" id="9813251at2"/>
<evidence type="ECO:0000259" key="1">
    <source>
        <dbReference type="Pfam" id="PF04296"/>
    </source>
</evidence>
<keyword evidence="3" id="KW-1185">Reference proteome</keyword>
<dbReference type="SUPFAM" id="SSF64376">
    <property type="entry name" value="YlxR-like"/>
    <property type="match status" value="1"/>
</dbReference>
<sequence>MNKSKKIPQRKCIACQKRGDKKTLIRIVKNKENEIFLDPTARANGRGAYICATNECLVKAIKSKALNRAFKMDVDDQVYEHLIEELDKLKETEKSES</sequence>
<dbReference type="InterPro" id="IPR037465">
    <property type="entry name" value="YlxR"/>
</dbReference>
<dbReference type="RefSeq" id="WP_106776441.1">
    <property type="nucleotide sequence ID" value="NZ_JBGGGQ010000001.1"/>
</dbReference>
<evidence type="ECO:0000313" key="2">
    <source>
        <dbReference type="EMBL" id="PSJ31702.1"/>
    </source>
</evidence>
<reference evidence="2" key="1">
    <citation type="thesis" date="2015" institute="Rutgers" country="The State University of New Jersey, 14 College Farm Rd., New Brunswick, NJ, USA">
        <title>Ammonia toxicity in bacteria and its implications for treatment of and resource recovery from highly nitrogenous organic wastes.</title>
        <authorList>
            <person name="Luther A.K."/>
        </authorList>
    </citation>
    <scope>NUCLEOTIDE SEQUENCE</scope>
    <source>
        <strain evidence="2">RT-10B</strain>
    </source>
</reference>
<organism evidence="2 3">
    <name type="scientific">Peptostreptococcus russellii</name>
    <dbReference type="NCBI Taxonomy" id="215200"/>
    <lineage>
        <taxon>Bacteria</taxon>
        <taxon>Bacillati</taxon>
        <taxon>Bacillota</taxon>
        <taxon>Clostridia</taxon>
        <taxon>Peptostreptococcales</taxon>
        <taxon>Peptostreptococcaceae</taxon>
        <taxon>Peptostreptococcus</taxon>
    </lineage>
</organism>
<accession>A0A2P7Q164</accession>
<name>A0A2P7Q164_9FIRM</name>
<dbReference type="PANTHER" id="PTHR34215:SF1">
    <property type="entry name" value="YLXR DOMAIN-CONTAINING PROTEIN"/>
    <property type="match status" value="1"/>
</dbReference>
<dbReference type="EMBL" id="JYGE01000003">
    <property type="protein sequence ID" value="PSJ31702.1"/>
    <property type="molecule type" value="Genomic_DNA"/>
</dbReference>
<gene>
    <name evidence="2" type="ORF">UF10_03470</name>
</gene>
<dbReference type="PANTHER" id="PTHR34215">
    <property type="entry name" value="BLL0784 PROTEIN"/>
    <property type="match status" value="1"/>
</dbReference>
<dbReference type="InterPro" id="IPR007393">
    <property type="entry name" value="YlxR_dom"/>
</dbReference>
<dbReference type="CDD" id="cd00279">
    <property type="entry name" value="YlxR"/>
    <property type="match status" value="1"/>
</dbReference>
<dbReference type="NCBIfam" id="NF047356">
    <property type="entry name" value="RNA_bind_RnpM"/>
    <property type="match status" value="1"/>
</dbReference>
<dbReference type="Gene3D" id="3.30.1230.10">
    <property type="entry name" value="YlxR-like"/>
    <property type="match status" value="1"/>
</dbReference>